<proteinExistence type="predicted"/>
<dbReference type="InterPro" id="IPR019650">
    <property type="entry name" value="DUF2513"/>
</dbReference>
<organism evidence="1 2">
    <name type="scientific">Bradyrhizobium australiense</name>
    <dbReference type="NCBI Taxonomy" id="2721161"/>
    <lineage>
        <taxon>Bacteria</taxon>
        <taxon>Pseudomonadati</taxon>
        <taxon>Pseudomonadota</taxon>
        <taxon>Alphaproteobacteria</taxon>
        <taxon>Hyphomicrobiales</taxon>
        <taxon>Nitrobacteraceae</taxon>
        <taxon>Bradyrhizobium</taxon>
    </lineage>
</organism>
<gene>
    <name evidence="1" type="ORF">HCN58_17525</name>
</gene>
<name>A0A7Y4LWG0_9BRAD</name>
<dbReference type="EMBL" id="JAAVLX010000005">
    <property type="protein sequence ID" value="NOJ41383.1"/>
    <property type="molecule type" value="Genomic_DNA"/>
</dbReference>
<dbReference type="Proteomes" id="UP000544122">
    <property type="component" value="Unassembled WGS sequence"/>
</dbReference>
<sequence length="313" mass="35507">MRSTEQPVTHEMPQPLGILAGEQRERAREYLEAFERLLNTPEPRPLYAMYFLVTHAIELLLKAYLTAHAVPKKRLRDVAVRHNLPALLDLCEEKHLPAVIDLREYVSTLQEMNKDYDFRYVTGYNLHLPPPAACLAIARALESAVAPTVTEAQMKATLDFAVETRHLKGKKSDGPTDRARGTNGMKRDLDLIREIMLALENSPQLNGRASWEGYASEFAKLEGHDDDELAYHMMLIIDEGWIEGEYWRTSGKFALTRITADGHDFLDSTRQPDIWAKAKSIAKSRGAETLRFAWDIAKSIVNAEITRHIGQIT</sequence>
<comment type="caution">
    <text evidence="1">The sequence shown here is derived from an EMBL/GenBank/DDBJ whole genome shotgun (WGS) entry which is preliminary data.</text>
</comment>
<protein>
    <submittedName>
        <fullName evidence="1">DUF2513 domain-containing protein</fullName>
    </submittedName>
</protein>
<reference evidence="1 2" key="1">
    <citation type="submission" date="2020-03" db="EMBL/GenBank/DDBJ databases">
        <title>Bradyrhizobium diversity isolated from nodules of Indigofera sp.</title>
        <authorList>
            <person name="Klepa M."/>
            <person name="Helene L."/>
            <person name="Hungria M."/>
        </authorList>
    </citation>
    <scope>NUCLEOTIDE SEQUENCE [LARGE SCALE GENOMIC DNA]</scope>
    <source>
        <strain evidence="1 2">WSM 1791</strain>
    </source>
</reference>
<keyword evidence="2" id="KW-1185">Reference proteome</keyword>
<dbReference type="Pfam" id="PF10711">
    <property type="entry name" value="DUF2513"/>
    <property type="match status" value="1"/>
</dbReference>
<dbReference type="Gene3D" id="1.20.120.330">
    <property type="entry name" value="Nucleotidyltransferases domain 2"/>
    <property type="match status" value="1"/>
</dbReference>
<dbReference type="AlphaFoldDB" id="A0A7Y4LWG0"/>
<dbReference type="RefSeq" id="WP_171580641.1">
    <property type="nucleotide sequence ID" value="NZ_JAAVLX010000005.1"/>
</dbReference>
<evidence type="ECO:0000313" key="2">
    <source>
        <dbReference type="Proteomes" id="UP000544122"/>
    </source>
</evidence>
<evidence type="ECO:0000313" key="1">
    <source>
        <dbReference type="EMBL" id="NOJ41383.1"/>
    </source>
</evidence>
<accession>A0A7Y4LWG0</accession>